<reference evidence="2" key="2">
    <citation type="submission" date="2016-02" db="EMBL/GenBank/DDBJ databases">
        <title>Genome sequencing of Aspergillus luchuensis NBRC 4314.</title>
        <authorList>
            <person name="Yamada O."/>
        </authorList>
    </citation>
    <scope>NUCLEOTIDE SEQUENCE [LARGE SCALE GENOMIC DNA]</scope>
    <source>
        <strain evidence="2">RIB 2604</strain>
    </source>
</reference>
<gene>
    <name evidence="1" type="ORF">RIB2604_00701300</name>
</gene>
<comment type="caution">
    <text evidence="1">The sequence shown here is derived from an EMBL/GenBank/DDBJ whole genome shotgun (WGS) entry which is preliminary data.</text>
</comment>
<keyword evidence="1" id="KW-0560">Oxidoreductase</keyword>
<organism evidence="1 2">
    <name type="scientific">Aspergillus kawachii</name>
    <name type="common">White koji mold</name>
    <name type="synonym">Aspergillus awamori var. kawachi</name>
    <dbReference type="NCBI Taxonomy" id="1069201"/>
    <lineage>
        <taxon>Eukaryota</taxon>
        <taxon>Fungi</taxon>
        <taxon>Dikarya</taxon>
        <taxon>Ascomycota</taxon>
        <taxon>Pezizomycotina</taxon>
        <taxon>Eurotiomycetes</taxon>
        <taxon>Eurotiomycetidae</taxon>
        <taxon>Eurotiales</taxon>
        <taxon>Aspergillaceae</taxon>
        <taxon>Aspergillus</taxon>
        <taxon>Aspergillus subgen. Circumdati</taxon>
    </lineage>
</organism>
<dbReference type="AlphaFoldDB" id="A0A146F2S0"/>
<accession>A0A146F2S0</accession>
<dbReference type="Proteomes" id="UP000075230">
    <property type="component" value="Unassembled WGS sequence"/>
</dbReference>
<name>A0A146F2S0_ASPKA</name>
<proteinExistence type="predicted"/>
<evidence type="ECO:0000313" key="1">
    <source>
        <dbReference type="EMBL" id="GAT20447.1"/>
    </source>
</evidence>
<protein>
    <submittedName>
        <fullName evidence="1">Taurine catabolism dioxygenase TauD, TfdA family protein</fullName>
    </submittedName>
</protein>
<sequence length="39" mass="4600">MNCHHPSVHQHLYQLKSTDYSLNPETLTHLTLSQHEQCQ</sequence>
<keyword evidence="1" id="KW-0223">Dioxygenase</keyword>
<dbReference type="GO" id="GO:0051213">
    <property type="term" value="F:dioxygenase activity"/>
    <property type="evidence" value="ECO:0007669"/>
    <property type="project" value="UniProtKB-KW"/>
</dbReference>
<dbReference type="EMBL" id="BCWF01000007">
    <property type="protein sequence ID" value="GAT20447.1"/>
    <property type="molecule type" value="Genomic_DNA"/>
</dbReference>
<reference evidence="1 2" key="1">
    <citation type="journal article" date="2016" name="DNA Res.">
        <title>Genome sequence of Aspergillus luchuensis NBRC 4314.</title>
        <authorList>
            <person name="Yamada O."/>
            <person name="Machida M."/>
            <person name="Hosoyama A."/>
            <person name="Goto M."/>
            <person name="Takahashi T."/>
            <person name="Futagami T."/>
            <person name="Yamagata Y."/>
            <person name="Takeuchi M."/>
            <person name="Kobayashi T."/>
            <person name="Koike H."/>
            <person name="Abe K."/>
            <person name="Asai K."/>
            <person name="Arita M."/>
            <person name="Fujita N."/>
            <person name="Fukuda K."/>
            <person name="Higa K."/>
            <person name="Horikawa H."/>
            <person name="Ishikawa T."/>
            <person name="Jinno K."/>
            <person name="Kato Y."/>
            <person name="Kirimura K."/>
            <person name="Mizutani O."/>
            <person name="Nakasone K."/>
            <person name="Sano M."/>
            <person name="Shiraishi Y."/>
            <person name="Tsukahara M."/>
            <person name="Gomi K."/>
        </authorList>
    </citation>
    <scope>NUCLEOTIDE SEQUENCE [LARGE SCALE GENOMIC DNA]</scope>
    <source>
        <strain evidence="1 2">RIB 2604</strain>
    </source>
</reference>
<evidence type="ECO:0000313" key="2">
    <source>
        <dbReference type="Proteomes" id="UP000075230"/>
    </source>
</evidence>